<dbReference type="InterPro" id="IPR011051">
    <property type="entry name" value="RmlC_Cupin_sf"/>
</dbReference>
<proteinExistence type="predicted"/>
<name>A0A6J5LKI2_9CAUD</name>
<protein>
    <recommendedName>
        <fullName evidence="2">Cupin domain-containing protein</fullName>
    </recommendedName>
</protein>
<evidence type="ECO:0000313" key="1">
    <source>
        <dbReference type="EMBL" id="CAB4133597.1"/>
    </source>
</evidence>
<organism evidence="1">
    <name type="scientific">uncultured Caudovirales phage</name>
    <dbReference type="NCBI Taxonomy" id="2100421"/>
    <lineage>
        <taxon>Viruses</taxon>
        <taxon>Duplodnaviria</taxon>
        <taxon>Heunggongvirae</taxon>
        <taxon>Uroviricota</taxon>
        <taxon>Caudoviricetes</taxon>
        <taxon>Peduoviridae</taxon>
        <taxon>Maltschvirus</taxon>
        <taxon>Maltschvirus maltsch</taxon>
    </lineage>
</organism>
<evidence type="ECO:0008006" key="2">
    <source>
        <dbReference type="Google" id="ProtNLM"/>
    </source>
</evidence>
<dbReference type="Gene3D" id="2.60.120.10">
    <property type="entry name" value="Jelly Rolls"/>
    <property type="match status" value="1"/>
</dbReference>
<dbReference type="InterPro" id="IPR014710">
    <property type="entry name" value="RmlC-like_jellyroll"/>
</dbReference>
<accession>A0A6J5LKI2</accession>
<dbReference type="EMBL" id="LR796274">
    <property type="protein sequence ID" value="CAB4133597.1"/>
    <property type="molecule type" value="Genomic_DNA"/>
</dbReference>
<reference evidence="1" key="1">
    <citation type="submission" date="2020-04" db="EMBL/GenBank/DDBJ databases">
        <authorList>
            <person name="Chiriac C."/>
            <person name="Salcher M."/>
            <person name="Ghai R."/>
            <person name="Kavagutti S V."/>
        </authorList>
    </citation>
    <scope>NUCLEOTIDE SEQUENCE</scope>
</reference>
<gene>
    <name evidence="1" type="ORF">UFOVP257_319</name>
</gene>
<dbReference type="SUPFAM" id="SSF51182">
    <property type="entry name" value="RmlC-like cupins"/>
    <property type="match status" value="1"/>
</dbReference>
<sequence>MKKSMKKLKHNESGARGWFIGDFPEAIVRTKDFECCWQANPAGAVDNPHYHKIITEVQLIVKGKMVINNEEFGVGDICVLEPGDHYYARYIEDTEVFAIKFPSVPDDKYYL</sequence>